<dbReference type="Gene3D" id="1.50.10.130">
    <property type="entry name" value="Terpene synthase, N-terminal domain"/>
    <property type="match status" value="1"/>
</dbReference>
<reference evidence="7" key="1">
    <citation type="submission" date="2022-02" db="EMBL/GenBank/DDBJ databases">
        <authorList>
            <person name="Henning P.M."/>
            <person name="McCubbin A.G."/>
            <person name="Shore J.S."/>
        </authorList>
    </citation>
    <scope>NUCLEOTIDE SEQUENCE</scope>
    <source>
        <strain evidence="7">F60SS</strain>
        <tissue evidence="7">Leaves</tissue>
    </source>
</reference>
<dbReference type="InterPro" id="IPR044814">
    <property type="entry name" value="Terpene_cyclase_plant_C1"/>
</dbReference>
<keyword evidence="8" id="KW-1185">Reference proteome</keyword>
<keyword evidence="3" id="KW-0460">Magnesium</keyword>
<dbReference type="CDD" id="cd00684">
    <property type="entry name" value="Terpene_cyclase_plant_C1"/>
    <property type="match status" value="1"/>
</dbReference>
<reference evidence="7" key="2">
    <citation type="journal article" date="2023" name="Plants (Basel)">
        <title>Annotation of the Turnera subulata (Passifloraceae) Draft Genome Reveals the S-Locus Evolved after the Divergence of Turneroideae from Passifloroideae in a Stepwise Manner.</title>
        <authorList>
            <person name="Henning P.M."/>
            <person name="Roalson E.H."/>
            <person name="Mir W."/>
            <person name="McCubbin A.G."/>
            <person name="Shore J.S."/>
        </authorList>
    </citation>
    <scope>NUCLEOTIDE SEQUENCE</scope>
    <source>
        <strain evidence="7">F60SS</strain>
    </source>
</reference>
<dbReference type="SUPFAM" id="SSF48239">
    <property type="entry name" value="Terpenoid cyclases/Protein prenyltransferases"/>
    <property type="match status" value="1"/>
</dbReference>
<dbReference type="GO" id="GO:0010333">
    <property type="term" value="F:terpene synthase activity"/>
    <property type="evidence" value="ECO:0007669"/>
    <property type="project" value="InterPro"/>
</dbReference>
<evidence type="ECO:0000256" key="1">
    <source>
        <dbReference type="ARBA" id="ARBA00001946"/>
    </source>
</evidence>
<evidence type="ECO:0000259" key="6">
    <source>
        <dbReference type="Pfam" id="PF03936"/>
    </source>
</evidence>
<evidence type="ECO:0000256" key="3">
    <source>
        <dbReference type="ARBA" id="ARBA00022842"/>
    </source>
</evidence>
<dbReference type="InterPro" id="IPR005630">
    <property type="entry name" value="Terpene_synthase_metal-bd"/>
</dbReference>
<dbReference type="GO" id="GO:0000287">
    <property type="term" value="F:magnesium ion binding"/>
    <property type="evidence" value="ECO:0007669"/>
    <property type="project" value="InterPro"/>
</dbReference>
<comment type="caution">
    <text evidence="7">The sequence shown here is derived from an EMBL/GenBank/DDBJ whole genome shotgun (WGS) entry which is preliminary data.</text>
</comment>
<evidence type="ECO:0000313" key="7">
    <source>
        <dbReference type="EMBL" id="KAJ4827207.1"/>
    </source>
</evidence>
<protein>
    <submittedName>
        <fullName evidence="7">Uncharacterized protein</fullName>
    </submittedName>
</protein>
<dbReference type="InterPro" id="IPR001906">
    <property type="entry name" value="Terpene_synth_N"/>
</dbReference>
<feature type="domain" description="Terpene synthase metal-binding" evidence="6">
    <location>
        <begin position="260"/>
        <end position="333"/>
    </location>
</feature>
<dbReference type="InterPro" id="IPR008949">
    <property type="entry name" value="Isoprenoid_synthase_dom_sf"/>
</dbReference>
<keyword evidence="4" id="KW-0456">Lyase</keyword>
<dbReference type="Proteomes" id="UP001141552">
    <property type="component" value="Unassembled WGS sequence"/>
</dbReference>
<dbReference type="Pfam" id="PF03936">
    <property type="entry name" value="Terpene_synth_C"/>
    <property type="match status" value="2"/>
</dbReference>
<dbReference type="FunFam" id="1.50.10.130:FF:000001">
    <property type="entry name" value="Isoprene synthase, chloroplastic"/>
    <property type="match status" value="1"/>
</dbReference>
<name>A0A9Q0J410_9ROSI</name>
<dbReference type="Pfam" id="PF01397">
    <property type="entry name" value="Terpene_synth"/>
    <property type="match status" value="1"/>
</dbReference>
<evidence type="ECO:0000256" key="4">
    <source>
        <dbReference type="ARBA" id="ARBA00023239"/>
    </source>
</evidence>
<dbReference type="AlphaFoldDB" id="A0A9Q0J410"/>
<dbReference type="GO" id="GO:0016102">
    <property type="term" value="P:diterpenoid biosynthetic process"/>
    <property type="evidence" value="ECO:0007669"/>
    <property type="project" value="InterPro"/>
</dbReference>
<proteinExistence type="predicted"/>
<feature type="domain" description="Terpene synthase N-terminal" evidence="5">
    <location>
        <begin position="29"/>
        <end position="203"/>
    </location>
</feature>
<dbReference type="SUPFAM" id="SSF48576">
    <property type="entry name" value="Terpenoid synthases"/>
    <property type="match status" value="2"/>
</dbReference>
<dbReference type="Gene3D" id="1.10.600.10">
    <property type="entry name" value="Farnesyl Diphosphate Synthase"/>
    <property type="match status" value="2"/>
</dbReference>
<dbReference type="InterPro" id="IPR008930">
    <property type="entry name" value="Terpenoid_cyclase/PrenylTrfase"/>
</dbReference>
<feature type="domain" description="Terpene synthase metal-binding" evidence="6">
    <location>
        <begin position="337"/>
        <end position="376"/>
    </location>
</feature>
<keyword evidence="2" id="KW-0479">Metal-binding</keyword>
<evidence type="ECO:0000313" key="8">
    <source>
        <dbReference type="Proteomes" id="UP001141552"/>
    </source>
</evidence>
<dbReference type="PANTHER" id="PTHR31225">
    <property type="entry name" value="OS04G0344100 PROTEIN-RELATED"/>
    <property type="match status" value="1"/>
</dbReference>
<dbReference type="OrthoDB" id="1877784at2759"/>
<gene>
    <name evidence="7" type="ORF">Tsubulata_016800</name>
</gene>
<dbReference type="PANTHER" id="PTHR31225:SF251">
    <property type="entry name" value="(-)-GERMACRENE D SYNTHASE-LIKE ISOFORM X2"/>
    <property type="match status" value="1"/>
</dbReference>
<evidence type="ECO:0000259" key="5">
    <source>
        <dbReference type="Pfam" id="PF01397"/>
    </source>
</evidence>
<comment type="cofactor">
    <cofactor evidence="1">
        <name>Mg(2+)</name>
        <dbReference type="ChEBI" id="CHEBI:18420"/>
    </cofactor>
</comment>
<organism evidence="7 8">
    <name type="scientific">Turnera subulata</name>
    <dbReference type="NCBI Taxonomy" id="218843"/>
    <lineage>
        <taxon>Eukaryota</taxon>
        <taxon>Viridiplantae</taxon>
        <taxon>Streptophyta</taxon>
        <taxon>Embryophyta</taxon>
        <taxon>Tracheophyta</taxon>
        <taxon>Spermatophyta</taxon>
        <taxon>Magnoliopsida</taxon>
        <taxon>eudicotyledons</taxon>
        <taxon>Gunneridae</taxon>
        <taxon>Pentapetalae</taxon>
        <taxon>rosids</taxon>
        <taxon>fabids</taxon>
        <taxon>Malpighiales</taxon>
        <taxon>Passifloraceae</taxon>
        <taxon>Turnera</taxon>
    </lineage>
</organism>
<dbReference type="InterPro" id="IPR050148">
    <property type="entry name" value="Terpene_synthase-like"/>
</dbReference>
<dbReference type="InterPro" id="IPR036965">
    <property type="entry name" value="Terpene_synth_N_sf"/>
</dbReference>
<sequence length="433" mass="50208">MTTQVCSVVPETSKSDEVVRRTANFHPSIWGDRFINYNKDELHNSLEAEEAEKLKEAVKEELLSAAGNSLHQLEIIDLIERLGVAYHFEREIEEALEYLYDRFSDQNDMEDDLYFTSLCFRLLRQHGHKVSCDVFRKFKDEEDNFKENLTDDVRGMLAFYEAAHLGIHGEEILDEAITFTTTHLKSKATSLSGLMAAQVVHALKQPLHRGVPRLEHRRFISAYEEEPSHNQTLLKFAKLDFNMVQSLHKEELAEITRWWKDLDFARKLSFARDRVVECYFWIVGVYYEPKYSLARKILTKVISMTSIIDDIYDVYGTLDELVVFTEAIDRFDKVYLFEQERGHAASAVECYTKEHGVPEEEACKVLQMEVVKAWKDINEECLKPTAVPMPLLTRILNLTRVIDVIYKDEDCYTHVGKVMKSNVASVLIHPVPI</sequence>
<dbReference type="EMBL" id="JAKUCV010006466">
    <property type="protein sequence ID" value="KAJ4827207.1"/>
    <property type="molecule type" value="Genomic_DNA"/>
</dbReference>
<accession>A0A9Q0J410</accession>
<evidence type="ECO:0000256" key="2">
    <source>
        <dbReference type="ARBA" id="ARBA00022723"/>
    </source>
</evidence>